<dbReference type="Proteomes" id="UP000249008">
    <property type="component" value="Chromosome 1"/>
</dbReference>
<dbReference type="InterPro" id="IPR003593">
    <property type="entry name" value="AAA+_ATPase"/>
</dbReference>
<dbReference type="GO" id="GO:0005524">
    <property type="term" value="F:ATP binding"/>
    <property type="evidence" value="ECO:0007669"/>
    <property type="project" value="InterPro"/>
</dbReference>
<dbReference type="SUPFAM" id="SSF52540">
    <property type="entry name" value="P-loop containing nucleoside triphosphate hydrolases"/>
    <property type="match status" value="1"/>
</dbReference>
<dbReference type="InterPro" id="IPR006321">
    <property type="entry name" value="PilT/PilU"/>
</dbReference>
<dbReference type="NCBIfam" id="TIGR01420">
    <property type="entry name" value="pilT_fam"/>
    <property type="match status" value="1"/>
</dbReference>
<dbReference type="GeneID" id="78454941"/>
<name>A0AAX2J947_9FUSO</name>
<dbReference type="Gene3D" id="3.30.450.90">
    <property type="match status" value="1"/>
</dbReference>
<dbReference type="AlphaFoldDB" id="A0AAX2J947"/>
<dbReference type="SMART" id="SM00382">
    <property type="entry name" value="AAA"/>
    <property type="match status" value="1"/>
</dbReference>
<dbReference type="PANTHER" id="PTHR30486">
    <property type="entry name" value="TWITCHING MOTILITY PROTEIN PILT"/>
    <property type="match status" value="1"/>
</dbReference>
<dbReference type="InterPro" id="IPR001482">
    <property type="entry name" value="T2SS/T4SS_dom"/>
</dbReference>
<dbReference type="InterPro" id="IPR027417">
    <property type="entry name" value="P-loop_NTPase"/>
</dbReference>
<dbReference type="EMBL" id="LS483487">
    <property type="protein sequence ID" value="SQI99978.1"/>
    <property type="molecule type" value="Genomic_DNA"/>
</dbReference>
<dbReference type="PANTHER" id="PTHR30486:SF6">
    <property type="entry name" value="TYPE IV PILUS RETRACTATION ATPASE PILT"/>
    <property type="match status" value="1"/>
</dbReference>
<dbReference type="CDD" id="cd01131">
    <property type="entry name" value="PilT"/>
    <property type="match status" value="1"/>
</dbReference>
<evidence type="ECO:0000313" key="3">
    <source>
        <dbReference type="EMBL" id="SQI99978.1"/>
    </source>
</evidence>
<protein>
    <submittedName>
        <fullName evidence="3">Type II secretory pathway, ATPase PulE/Tfp pilus assembly pathway, ATPase PilB</fullName>
    </submittedName>
</protein>
<accession>A0AAX2J947</accession>
<dbReference type="Pfam" id="PF00437">
    <property type="entry name" value="T2SSE"/>
    <property type="match status" value="1"/>
</dbReference>
<dbReference type="InterPro" id="IPR050921">
    <property type="entry name" value="T4SS_GSP_E_ATPase"/>
</dbReference>
<evidence type="ECO:0000259" key="2">
    <source>
        <dbReference type="PROSITE" id="PS00662"/>
    </source>
</evidence>
<evidence type="ECO:0000256" key="1">
    <source>
        <dbReference type="ARBA" id="ARBA00006611"/>
    </source>
</evidence>
<reference evidence="3 4" key="1">
    <citation type="submission" date="2018-06" db="EMBL/GenBank/DDBJ databases">
        <authorList>
            <consortium name="Pathogen Informatics"/>
            <person name="Doyle S."/>
        </authorList>
    </citation>
    <scope>NUCLEOTIDE SEQUENCE [LARGE SCALE GENOMIC DNA]</scope>
    <source>
        <strain evidence="3 4">NCTC12112</strain>
    </source>
</reference>
<evidence type="ECO:0000313" key="4">
    <source>
        <dbReference type="Proteomes" id="UP000249008"/>
    </source>
</evidence>
<dbReference type="Gene3D" id="3.40.50.300">
    <property type="entry name" value="P-loop containing nucleotide triphosphate hydrolases"/>
    <property type="match status" value="1"/>
</dbReference>
<gene>
    <name evidence="3" type="primary">yggR</name>
    <name evidence="3" type="ORF">NCTC12112_00346</name>
</gene>
<comment type="similarity">
    <text evidence="1">Belongs to the GSP E family.</text>
</comment>
<dbReference type="PROSITE" id="PS00662">
    <property type="entry name" value="T2SP_E"/>
    <property type="match status" value="1"/>
</dbReference>
<dbReference type="RefSeq" id="WP_106878571.1">
    <property type="nucleotide sequence ID" value="NZ_CP028105.1"/>
</dbReference>
<dbReference type="GO" id="GO:0016887">
    <property type="term" value="F:ATP hydrolysis activity"/>
    <property type="evidence" value="ECO:0007669"/>
    <property type="project" value="InterPro"/>
</dbReference>
<sequence length="341" mass="39066">MILLDILEKGQKKRASDIHLVNNEKVIYRVNGELIRDDEFDKVSEEFLINSIREILTEKQKEIFEKNKEIDIAFEDIKKRRYRINLYNEKGYPAYSIRILTKKIQSFEELNLPKSLKNMIRYKNGLVLITGPTGSGKSTTLSAMIEEINKRESLSIVTIEDPVEYIFENKKSLIRQREIGRDTLSFANALKSVLRQDPDIIMVGELRDKESIEAALTAAETGHLVFSTLHTNGAAETINRLIDVFSKEKQEQIKAQLSLVLRGIVSQQLLLDKENKIIPAFEILFVNTAISNQIASGKINQILTAIETGQKYGMISMREYISNMHKDGVINKKEYDEKRGN</sequence>
<proteinExistence type="inferred from homology"/>
<feature type="domain" description="Bacterial type II secretion system protein E" evidence="2">
    <location>
        <begin position="194"/>
        <end position="208"/>
    </location>
</feature>
<dbReference type="KEGG" id="ful:C4N20_08975"/>
<organism evidence="3 4">
    <name type="scientific">Fusobacterium ulcerans</name>
    <dbReference type="NCBI Taxonomy" id="861"/>
    <lineage>
        <taxon>Bacteria</taxon>
        <taxon>Fusobacteriati</taxon>
        <taxon>Fusobacteriota</taxon>
        <taxon>Fusobacteriia</taxon>
        <taxon>Fusobacteriales</taxon>
        <taxon>Fusobacteriaceae</taxon>
        <taxon>Fusobacterium</taxon>
    </lineage>
</organism>